<gene>
    <name evidence="4" type="ordered locus">Gbro_3505</name>
</gene>
<dbReference type="eggNOG" id="COG3710">
    <property type="taxonomic scope" value="Bacteria"/>
</dbReference>
<dbReference type="Gene3D" id="1.10.10.10">
    <property type="entry name" value="Winged helix-like DNA-binding domain superfamily/Winged helix DNA-binding domain"/>
    <property type="match status" value="1"/>
</dbReference>
<dbReference type="CDD" id="cd00383">
    <property type="entry name" value="trans_reg_C"/>
    <property type="match status" value="1"/>
</dbReference>
<protein>
    <submittedName>
        <fullName evidence="4">Uroporphyrinogen III synthase HEM4</fullName>
    </submittedName>
</protein>
<dbReference type="SUPFAM" id="SSF69618">
    <property type="entry name" value="HemD-like"/>
    <property type="match status" value="1"/>
</dbReference>
<dbReference type="CDD" id="cd06578">
    <property type="entry name" value="HemD"/>
    <property type="match status" value="1"/>
</dbReference>
<dbReference type="RefSeq" id="WP_012835212.1">
    <property type="nucleotide sequence ID" value="NC_013441.1"/>
</dbReference>
<dbReference type="GO" id="GO:0003677">
    <property type="term" value="F:DNA binding"/>
    <property type="evidence" value="ECO:0007669"/>
    <property type="project" value="UniProtKB-UniRule"/>
</dbReference>
<dbReference type="InterPro" id="IPR039793">
    <property type="entry name" value="UROS/Hem4"/>
</dbReference>
<evidence type="ECO:0000256" key="1">
    <source>
        <dbReference type="ARBA" id="ARBA00023125"/>
    </source>
</evidence>
<feature type="domain" description="OmpR/PhoB-type" evidence="3">
    <location>
        <begin position="275"/>
        <end position="368"/>
    </location>
</feature>
<dbReference type="EMBL" id="CP001802">
    <property type="protein sequence ID" value="ACY22698.1"/>
    <property type="molecule type" value="Genomic_DNA"/>
</dbReference>
<keyword evidence="1 2" id="KW-0238">DNA-binding</keyword>
<dbReference type="Gene3D" id="3.40.50.10090">
    <property type="match status" value="2"/>
</dbReference>
<reference evidence="5" key="1">
    <citation type="submission" date="2009-10" db="EMBL/GenBank/DDBJ databases">
        <title>The complete chromosome of Gordonia bronchialis DSM 43247.</title>
        <authorList>
            <consortium name="US DOE Joint Genome Institute (JGI-PGF)"/>
            <person name="Lucas S."/>
            <person name="Copeland A."/>
            <person name="Lapidus A."/>
            <person name="Glavina del Rio T."/>
            <person name="Dalin E."/>
            <person name="Tice H."/>
            <person name="Bruce D."/>
            <person name="Goodwin L."/>
            <person name="Pitluck S."/>
            <person name="Kyrpides N."/>
            <person name="Mavromatis K."/>
            <person name="Ivanova N."/>
            <person name="Ovchinnikova G."/>
            <person name="Saunders E."/>
            <person name="Brettin T."/>
            <person name="Detter J.C."/>
            <person name="Han C."/>
            <person name="Larimer F."/>
            <person name="Land M."/>
            <person name="Hauser L."/>
            <person name="Markowitz V."/>
            <person name="Cheng J.-F."/>
            <person name="Hugenholtz P."/>
            <person name="Woyke T."/>
            <person name="Wu D."/>
            <person name="Jando M."/>
            <person name="Schneider S."/>
            <person name="Goeker M."/>
            <person name="Klenk H.-P."/>
            <person name="Eisen J.A."/>
        </authorList>
    </citation>
    <scope>NUCLEOTIDE SEQUENCE [LARGE SCALE GENOMIC DNA]</scope>
    <source>
        <strain evidence="5">ATCC 25592 / DSM 43247 / BCRC 13721 / JCM 3198 / KCTC 3076 / NBRC 16047 / NCTC 10667</strain>
    </source>
</reference>
<evidence type="ECO:0000259" key="3">
    <source>
        <dbReference type="PROSITE" id="PS51755"/>
    </source>
</evidence>
<dbReference type="KEGG" id="gbr:Gbro_3505"/>
<dbReference type="InterPro" id="IPR001867">
    <property type="entry name" value="OmpR/PhoB-type_DNA-bd"/>
</dbReference>
<evidence type="ECO:0000313" key="5">
    <source>
        <dbReference type="Proteomes" id="UP000001219"/>
    </source>
</evidence>
<dbReference type="GO" id="GO:0006780">
    <property type="term" value="P:uroporphyrinogen III biosynthetic process"/>
    <property type="evidence" value="ECO:0007669"/>
    <property type="project" value="InterPro"/>
</dbReference>
<dbReference type="GO" id="GO:0006355">
    <property type="term" value="P:regulation of DNA-templated transcription"/>
    <property type="evidence" value="ECO:0007669"/>
    <property type="project" value="InterPro"/>
</dbReference>
<dbReference type="InterPro" id="IPR036388">
    <property type="entry name" value="WH-like_DNA-bd_sf"/>
</dbReference>
<evidence type="ECO:0000256" key="2">
    <source>
        <dbReference type="PROSITE-ProRule" id="PRU01091"/>
    </source>
</evidence>
<keyword evidence="5" id="KW-1185">Reference proteome</keyword>
<dbReference type="Pfam" id="PF02602">
    <property type="entry name" value="HEM4"/>
    <property type="match status" value="1"/>
</dbReference>
<dbReference type="eggNOG" id="COG1587">
    <property type="taxonomic scope" value="Bacteria"/>
</dbReference>
<organism evidence="4 5">
    <name type="scientific">Gordonia bronchialis (strain ATCC 25592 / DSM 43247 / BCRC 13721 / JCM 3198 / KCTC 3076 / NBRC 16047 / NCTC 10667)</name>
    <name type="common">Rhodococcus bronchialis</name>
    <dbReference type="NCBI Taxonomy" id="526226"/>
    <lineage>
        <taxon>Bacteria</taxon>
        <taxon>Bacillati</taxon>
        <taxon>Actinomycetota</taxon>
        <taxon>Actinomycetes</taxon>
        <taxon>Mycobacteriales</taxon>
        <taxon>Gordoniaceae</taxon>
        <taxon>Gordonia</taxon>
    </lineage>
</organism>
<feature type="DNA-binding region" description="OmpR/PhoB-type" evidence="2">
    <location>
        <begin position="275"/>
        <end position="368"/>
    </location>
</feature>
<dbReference type="AlphaFoldDB" id="D0LF03"/>
<name>D0LF03_GORB4</name>
<sequence length="377" mass="40417">MLPLAGFTIGVTAARRADEFAALLVRRGAQVMHAPTIRILPLLDDTELERVTTELIADPPEIMVATTGIGFRGWVEAADGWGNAEDVLAALGKSRLIARGPKAKGAIRAAGLREEWSPESESSSEVLDRLLAEGVDGVRIAVQLHGATSEWEPLPDFCTVLRAAGAQVVPIPVYRWNMHPDVDSIDKMIMAVVRGDLDALTFTSAPAAAAILTRAKQLGKLQQFIHALRTAVPVMCVGSVTASPLEALQIPTIYPRRFRLGALARLITDELPRRSHVLRVAGHDTAIRGQAVLVDGSVRELSATSLILLKILAGVPGRVVSRQELLGGLPGDSSDTHAVEVAVARLRSALGDPKMIQTVVKRGYRLAVDLEYDGETT</sequence>
<dbReference type="PROSITE" id="PS51755">
    <property type="entry name" value="OMPR_PHOB"/>
    <property type="match status" value="1"/>
</dbReference>
<dbReference type="PANTHER" id="PTHR40082">
    <property type="entry name" value="BLR5956 PROTEIN"/>
    <property type="match status" value="1"/>
</dbReference>
<dbReference type="Proteomes" id="UP000001219">
    <property type="component" value="Chromosome"/>
</dbReference>
<accession>D0LF03</accession>
<dbReference type="GO" id="GO:0004852">
    <property type="term" value="F:uroporphyrinogen-III synthase activity"/>
    <property type="evidence" value="ECO:0007669"/>
    <property type="project" value="InterPro"/>
</dbReference>
<dbReference type="PANTHER" id="PTHR40082:SF1">
    <property type="entry name" value="BLR5956 PROTEIN"/>
    <property type="match status" value="1"/>
</dbReference>
<dbReference type="InterPro" id="IPR003754">
    <property type="entry name" value="4pyrrol_synth_uPrphyn_synth"/>
</dbReference>
<reference evidence="4 5" key="2">
    <citation type="journal article" date="2010" name="Stand. Genomic Sci.">
        <title>Complete genome sequence of Gordonia bronchialis type strain (3410).</title>
        <authorList>
            <person name="Ivanova N."/>
            <person name="Sikorski J."/>
            <person name="Jando M."/>
            <person name="Lapidus A."/>
            <person name="Nolan M."/>
            <person name="Lucas S."/>
            <person name="Del Rio T.G."/>
            <person name="Tice H."/>
            <person name="Copeland A."/>
            <person name="Cheng J.F."/>
            <person name="Chen F."/>
            <person name="Bruce D."/>
            <person name="Goodwin L."/>
            <person name="Pitluck S."/>
            <person name="Mavromatis K."/>
            <person name="Ovchinnikova G."/>
            <person name="Pati A."/>
            <person name="Chen A."/>
            <person name="Palaniappan K."/>
            <person name="Land M."/>
            <person name="Hauser L."/>
            <person name="Chang Y.J."/>
            <person name="Jeffries C.D."/>
            <person name="Chain P."/>
            <person name="Saunders E."/>
            <person name="Han C."/>
            <person name="Detter J.C."/>
            <person name="Brettin T."/>
            <person name="Rohde M."/>
            <person name="Goker M."/>
            <person name="Bristow J."/>
            <person name="Eisen J.A."/>
            <person name="Markowitz V."/>
            <person name="Hugenholtz P."/>
            <person name="Klenk H.P."/>
            <person name="Kyrpides N.C."/>
        </authorList>
    </citation>
    <scope>NUCLEOTIDE SEQUENCE [LARGE SCALE GENOMIC DNA]</scope>
    <source>
        <strain evidence="5">ATCC 25592 / DSM 43247 / BCRC 13721 / JCM 3198 / KCTC 3076 / NBRC 16047 / NCTC 10667</strain>
    </source>
</reference>
<dbReference type="STRING" id="526226.Gbro_3505"/>
<evidence type="ECO:0000313" key="4">
    <source>
        <dbReference type="EMBL" id="ACY22698.1"/>
    </source>
</evidence>
<dbReference type="SMART" id="SM00862">
    <property type="entry name" value="Trans_reg_C"/>
    <property type="match status" value="1"/>
</dbReference>
<dbReference type="InterPro" id="IPR016032">
    <property type="entry name" value="Sig_transdc_resp-reg_C-effctor"/>
</dbReference>
<dbReference type="InterPro" id="IPR036108">
    <property type="entry name" value="4pyrrol_syn_uPrphyn_synt_sf"/>
</dbReference>
<dbReference type="HOGENOM" id="CLU_011276_9_1_11"/>
<dbReference type="Pfam" id="PF00486">
    <property type="entry name" value="Trans_reg_C"/>
    <property type="match status" value="1"/>
</dbReference>
<dbReference type="NCBIfam" id="NF005568">
    <property type="entry name" value="PRK07239.1"/>
    <property type="match status" value="1"/>
</dbReference>
<dbReference type="SUPFAM" id="SSF46894">
    <property type="entry name" value="C-terminal effector domain of the bipartite response regulators"/>
    <property type="match status" value="1"/>
</dbReference>
<proteinExistence type="predicted"/>
<dbReference type="GO" id="GO:0000160">
    <property type="term" value="P:phosphorelay signal transduction system"/>
    <property type="evidence" value="ECO:0007669"/>
    <property type="project" value="InterPro"/>
</dbReference>